<dbReference type="EMBL" id="CP049740">
    <property type="protein sequence ID" value="QII81388.1"/>
    <property type="molecule type" value="Genomic_DNA"/>
</dbReference>
<feature type="domain" description="GmrSD restriction endonucleases N-terminal" evidence="1">
    <location>
        <begin position="12"/>
        <end position="215"/>
    </location>
</feature>
<dbReference type="KEGG" id="jar:G7057_02120"/>
<sequence length="692" mass="81789">MEGNVQNVVGYLKKGTKFVIPVYQRNYDWTLENCQRLMEDLVELNSSDKNTHFFGSIVIKPNAHAEEIIIDGQQRITTLSLLFLAVVKWLENNQVDTILESDRLKGDFLLDYYKPANDQIRLHSNPRDYEAYTKLYGDKKFFVEASNITRNYRYIYTFIDSMDITIDELFQSLNKLQFMIISLNSPDDDPQLIFESLNSTGLELTNADKIRNYLLMNEELNTQDYLYLNYWKPIEERTSFNLSEFFRMYLTTKNAQTPTIKYIYDEFKKYYENNWEDKEAFFIDLEEYSFAYQQILGHPVRDKKIDSILFRLNQIEITVTHPFLMAILRDLNNQKLSIKSVGDIFEVIESYIARRMTAQIPSNALNKIFAVLYRDYRKHAESTHASNFEPVDIISYLLLTKEKTGLFPTNEEIRSILQTRDMYNINSKFRTYFFERLENYNHVENLNIYEGIDQQDYSIEHIMPQNLSAQWEIDLGEESDHIHEMYVHNLGNLTLTGYNPKMSNRSFYEKQNMERGFRESHFVNLNAIPAGVESWGEEEIIQRRDNLIDQSLKVWEYPETEYTPKKDVEDLYEFDGINTFTNYTAKGYTFRNEDYHTVESWIDFYIQLVTIITKENPSAIGRIAESENKTGLDSVFLTNQERKTVEIIPGIYAKTHLSNREKISIIKQLFDILEIDYNQLQIDAVPPKENEN</sequence>
<evidence type="ECO:0000259" key="2">
    <source>
        <dbReference type="Pfam" id="PF07510"/>
    </source>
</evidence>
<dbReference type="InterPro" id="IPR011089">
    <property type="entry name" value="GmrSD_C"/>
</dbReference>
<dbReference type="Pfam" id="PF03235">
    <property type="entry name" value="GmrSD_N"/>
    <property type="match status" value="1"/>
</dbReference>
<accession>A0A6G7K811</accession>
<dbReference type="RefSeq" id="WP_166160971.1">
    <property type="nucleotide sequence ID" value="NZ_CP049740.1"/>
</dbReference>
<dbReference type="AlphaFoldDB" id="A0A6G7K811"/>
<gene>
    <name evidence="3" type="ORF">G7057_02120</name>
</gene>
<dbReference type="InterPro" id="IPR004919">
    <property type="entry name" value="GmrSD_N"/>
</dbReference>
<keyword evidence="4" id="KW-1185">Reference proteome</keyword>
<protein>
    <submittedName>
        <fullName evidence="3">DUF262 domain-containing protein</fullName>
    </submittedName>
</protein>
<feature type="domain" description="GmrSD restriction endonucleases C-terminal" evidence="2">
    <location>
        <begin position="408"/>
        <end position="549"/>
    </location>
</feature>
<proteinExistence type="predicted"/>
<reference evidence="3 4" key="1">
    <citation type="journal article" date="2017" name="Int. J. Syst. Evol. Microbiol.">
        <title>Jeotgalibaca porci sp. nov. and Jeotgalibaca arthritidis sp. nov., isolated from pigs, and emended description of the genus Jeotgalibaca.</title>
        <authorList>
            <person name="Zamora L."/>
            <person name="Perez-Sancho M."/>
            <person name="Dominguez L."/>
            <person name="Fernandez-Garayzabal J.F."/>
            <person name="Vela A.I."/>
        </authorList>
    </citation>
    <scope>NUCLEOTIDE SEQUENCE [LARGE SCALE GENOMIC DNA]</scope>
    <source>
        <strain evidence="3 4">CECT 9157</strain>
    </source>
</reference>
<evidence type="ECO:0000313" key="4">
    <source>
        <dbReference type="Proteomes" id="UP000501451"/>
    </source>
</evidence>
<dbReference type="PANTHER" id="PTHR35149:SF2">
    <property type="entry name" value="DUF262 DOMAIN-CONTAINING PROTEIN"/>
    <property type="match status" value="1"/>
</dbReference>
<evidence type="ECO:0000259" key="1">
    <source>
        <dbReference type="Pfam" id="PF03235"/>
    </source>
</evidence>
<name>A0A6G7K811_9LACT</name>
<dbReference type="Proteomes" id="UP000501451">
    <property type="component" value="Chromosome"/>
</dbReference>
<dbReference type="PANTHER" id="PTHR35149">
    <property type="entry name" value="SLL5132 PROTEIN"/>
    <property type="match status" value="1"/>
</dbReference>
<evidence type="ECO:0000313" key="3">
    <source>
        <dbReference type="EMBL" id="QII81388.1"/>
    </source>
</evidence>
<dbReference type="Pfam" id="PF07510">
    <property type="entry name" value="GmrSD_C"/>
    <property type="match status" value="1"/>
</dbReference>
<organism evidence="3 4">
    <name type="scientific">Jeotgalibaca arthritidis</name>
    <dbReference type="NCBI Taxonomy" id="1868794"/>
    <lineage>
        <taxon>Bacteria</taxon>
        <taxon>Bacillati</taxon>
        <taxon>Bacillota</taxon>
        <taxon>Bacilli</taxon>
        <taxon>Lactobacillales</taxon>
        <taxon>Carnobacteriaceae</taxon>
        <taxon>Jeotgalibaca</taxon>
    </lineage>
</organism>